<protein>
    <submittedName>
        <fullName evidence="1">Uncharacterized protein</fullName>
    </submittedName>
</protein>
<dbReference type="STRING" id="46224.B4102_2632"/>
<accession>A0A150LA10</accession>
<name>A0A150LA10_9BACI</name>
<keyword evidence="2" id="KW-1185">Reference proteome</keyword>
<reference evidence="1 2" key="1">
    <citation type="submission" date="2016-01" db="EMBL/GenBank/DDBJ databases">
        <title>Genome Sequences of Twelve Sporeforming Bacillus Species Isolated from Foods.</title>
        <authorList>
            <person name="Berendsen E.M."/>
            <person name="Wells-Bennik M.H."/>
            <person name="Krawcyk A.O."/>
            <person name="De Jong A."/>
            <person name="Holsappel S."/>
            <person name="Eijlander R.T."/>
            <person name="Kuipers O.P."/>
        </authorList>
    </citation>
    <scope>NUCLEOTIDE SEQUENCE [LARGE SCALE GENOMIC DNA]</scope>
    <source>
        <strain evidence="1 2">B4102</strain>
    </source>
</reference>
<evidence type="ECO:0000313" key="1">
    <source>
        <dbReference type="EMBL" id="KYD09105.1"/>
    </source>
</evidence>
<sequence>MMMNEIYVEISCGQIKFIREFFKEYEDESVSVKLTKSEKIKSVFLVTTNLSSDDTVRHLKNVFKETPHGTALHYAMRVLE</sequence>
<dbReference type="Proteomes" id="UP000075666">
    <property type="component" value="Unassembled WGS sequence"/>
</dbReference>
<comment type="caution">
    <text evidence="1">The sequence shown here is derived from an EMBL/GenBank/DDBJ whole genome shotgun (WGS) entry which is preliminary data.</text>
</comment>
<evidence type="ECO:0000313" key="2">
    <source>
        <dbReference type="Proteomes" id="UP000075666"/>
    </source>
</evidence>
<organism evidence="1 2">
    <name type="scientific">Heyndrickxia sporothermodurans</name>
    <dbReference type="NCBI Taxonomy" id="46224"/>
    <lineage>
        <taxon>Bacteria</taxon>
        <taxon>Bacillati</taxon>
        <taxon>Bacillota</taxon>
        <taxon>Bacilli</taxon>
        <taxon>Bacillales</taxon>
        <taxon>Bacillaceae</taxon>
        <taxon>Heyndrickxia</taxon>
    </lineage>
</organism>
<dbReference type="AlphaFoldDB" id="A0A150LA10"/>
<proteinExistence type="predicted"/>
<gene>
    <name evidence="1" type="ORF">B4102_2632</name>
</gene>
<dbReference type="PATRIC" id="fig|46224.3.peg.1833"/>
<dbReference type="EMBL" id="LQYN01000026">
    <property type="protein sequence ID" value="KYD09105.1"/>
    <property type="molecule type" value="Genomic_DNA"/>
</dbReference>